<dbReference type="Pfam" id="PF13855">
    <property type="entry name" value="LRR_8"/>
    <property type="match status" value="1"/>
</dbReference>
<evidence type="ECO:0000256" key="1">
    <source>
        <dbReference type="ARBA" id="ARBA00022614"/>
    </source>
</evidence>
<keyword evidence="5" id="KW-1185">Reference proteome</keyword>
<dbReference type="Proteomes" id="UP001054945">
    <property type="component" value="Unassembled WGS sequence"/>
</dbReference>
<reference evidence="4 5" key="1">
    <citation type="submission" date="2021-06" db="EMBL/GenBank/DDBJ databases">
        <title>Caerostris extrusa draft genome.</title>
        <authorList>
            <person name="Kono N."/>
            <person name="Arakawa K."/>
        </authorList>
    </citation>
    <scope>NUCLEOTIDE SEQUENCE [LARGE SCALE GENOMIC DNA]</scope>
</reference>
<organism evidence="4 5">
    <name type="scientific">Caerostris extrusa</name>
    <name type="common">Bark spider</name>
    <name type="synonym">Caerostris bankana</name>
    <dbReference type="NCBI Taxonomy" id="172846"/>
    <lineage>
        <taxon>Eukaryota</taxon>
        <taxon>Metazoa</taxon>
        <taxon>Ecdysozoa</taxon>
        <taxon>Arthropoda</taxon>
        <taxon>Chelicerata</taxon>
        <taxon>Arachnida</taxon>
        <taxon>Araneae</taxon>
        <taxon>Araneomorphae</taxon>
        <taxon>Entelegynae</taxon>
        <taxon>Araneoidea</taxon>
        <taxon>Araneidae</taxon>
        <taxon>Caerostris</taxon>
    </lineage>
</organism>
<evidence type="ECO:0000313" key="4">
    <source>
        <dbReference type="EMBL" id="GIY69182.1"/>
    </source>
</evidence>
<dbReference type="InterPro" id="IPR001611">
    <property type="entry name" value="Leu-rich_rpt"/>
</dbReference>
<protein>
    <submittedName>
        <fullName evidence="4">Protein toll</fullName>
    </submittedName>
</protein>
<dbReference type="EMBL" id="BPLR01014502">
    <property type="protein sequence ID" value="GIY69182.1"/>
    <property type="molecule type" value="Genomic_DNA"/>
</dbReference>
<dbReference type="SMART" id="SM00369">
    <property type="entry name" value="LRR_TYP"/>
    <property type="match status" value="4"/>
</dbReference>
<sequence>MATLDLSYNLIEQVTNQSIQFGNSVELDFTGNQIKEFNAELPYNVKRVYLNKNLLTSLGRTLRFSQMTEVTMAYNRIQNLGFEDLRGVHGVQDLDLQGNVITSVERFTFNNIRKDLIYLDLSQNKIRTLQGCVRYLSLLTSLNLTDNQIETFEEGEFQGLNELTDLYLHGNRITTLGNEVHGLVQLQYLVVSSNRIRTLRKEQMPEKLKYLYLADNPFHCDCKLLPFLQHLNSTDNPRTDVPLCTPPNDTSLAPPHSSCPAGAANRSSAAETNSTSMVIFLTRHSENNPIFSESRPFVIQDEIAGLDLTNNSLQSMEEARLPERMRHLLLANNKFRLPPRLCCVLPNGARQSHSVKQPLELRLWYPSASRSGFSPKLISHLILSHDSFSVKILEILRKIAICCHNVKLATLFTIRGIPHIVQDANITKCGPDDPESPGLADKTIWSLTDIDLCPRILASMFQSLS</sequence>
<evidence type="ECO:0000256" key="2">
    <source>
        <dbReference type="ARBA" id="ARBA00022737"/>
    </source>
</evidence>
<feature type="region of interest" description="Disordered" evidence="3">
    <location>
        <begin position="242"/>
        <end position="267"/>
    </location>
</feature>
<dbReference type="SUPFAM" id="SSF52058">
    <property type="entry name" value="L domain-like"/>
    <property type="match status" value="1"/>
</dbReference>
<dbReference type="PANTHER" id="PTHR24366:SF170">
    <property type="entry name" value="RE50361P"/>
    <property type="match status" value="1"/>
</dbReference>
<dbReference type="AlphaFoldDB" id="A0AAV4VFX1"/>
<evidence type="ECO:0000256" key="3">
    <source>
        <dbReference type="SAM" id="MobiDB-lite"/>
    </source>
</evidence>
<dbReference type="PANTHER" id="PTHR24366">
    <property type="entry name" value="IG(IMMUNOGLOBULIN) AND LRR(LEUCINE RICH REPEAT) DOMAINS"/>
    <property type="match status" value="1"/>
</dbReference>
<accession>A0AAV4VFX1</accession>
<evidence type="ECO:0000313" key="5">
    <source>
        <dbReference type="Proteomes" id="UP001054945"/>
    </source>
</evidence>
<dbReference type="InterPro" id="IPR003591">
    <property type="entry name" value="Leu-rich_rpt_typical-subtyp"/>
</dbReference>
<keyword evidence="1" id="KW-0433">Leucine-rich repeat</keyword>
<dbReference type="PROSITE" id="PS51450">
    <property type="entry name" value="LRR"/>
    <property type="match status" value="1"/>
</dbReference>
<dbReference type="Gene3D" id="3.80.10.10">
    <property type="entry name" value="Ribonuclease Inhibitor"/>
    <property type="match status" value="1"/>
</dbReference>
<comment type="caution">
    <text evidence="4">The sequence shown here is derived from an EMBL/GenBank/DDBJ whole genome shotgun (WGS) entry which is preliminary data.</text>
</comment>
<keyword evidence="2" id="KW-0677">Repeat</keyword>
<gene>
    <name evidence="4" type="primary">X975_13682</name>
    <name evidence="4" type="ORF">CEXT_722611</name>
</gene>
<proteinExistence type="predicted"/>
<name>A0AAV4VFX1_CAEEX</name>
<dbReference type="InterPro" id="IPR032675">
    <property type="entry name" value="LRR_dom_sf"/>
</dbReference>